<evidence type="ECO:0000313" key="2">
    <source>
        <dbReference type="EMBL" id="PWY72956.1"/>
    </source>
</evidence>
<feature type="transmembrane region" description="Helical" evidence="1">
    <location>
        <begin position="249"/>
        <end position="275"/>
    </location>
</feature>
<evidence type="ECO:0000256" key="1">
    <source>
        <dbReference type="SAM" id="Phobius"/>
    </source>
</evidence>
<keyword evidence="1" id="KW-0472">Membrane</keyword>
<evidence type="ECO:0000313" key="3">
    <source>
        <dbReference type="Proteomes" id="UP000247233"/>
    </source>
</evidence>
<reference evidence="2 3" key="1">
    <citation type="submission" date="2016-12" db="EMBL/GenBank/DDBJ databases">
        <title>The genomes of Aspergillus section Nigri reveals drivers in fungal speciation.</title>
        <authorList>
            <consortium name="DOE Joint Genome Institute"/>
            <person name="Vesth T.C."/>
            <person name="Nybo J."/>
            <person name="Theobald S."/>
            <person name="Brandl J."/>
            <person name="Frisvad J.C."/>
            <person name="Nielsen K.F."/>
            <person name="Lyhne E.K."/>
            <person name="Kogle M.E."/>
            <person name="Kuo A."/>
            <person name="Riley R."/>
            <person name="Clum A."/>
            <person name="Nolan M."/>
            <person name="Lipzen A."/>
            <person name="Salamov A."/>
            <person name="Henrissat B."/>
            <person name="Wiebenga A."/>
            <person name="De Vries R.P."/>
            <person name="Grigoriev I.V."/>
            <person name="Mortensen U.H."/>
            <person name="Andersen M.R."/>
            <person name="Baker S.E."/>
        </authorList>
    </citation>
    <scope>NUCLEOTIDE SEQUENCE [LARGE SCALE GENOMIC DNA]</scope>
    <source>
        <strain evidence="2 3">CBS 117.55</strain>
    </source>
</reference>
<gene>
    <name evidence="2" type="ORF">BO70DRAFT_389268</name>
</gene>
<feature type="transmembrane region" description="Helical" evidence="1">
    <location>
        <begin position="326"/>
        <end position="352"/>
    </location>
</feature>
<organism evidence="2 3">
    <name type="scientific">Aspergillus heteromorphus CBS 117.55</name>
    <dbReference type="NCBI Taxonomy" id="1448321"/>
    <lineage>
        <taxon>Eukaryota</taxon>
        <taxon>Fungi</taxon>
        <taxon>Dikarya</taxon>
        <taxon>Ascomycota</taxon>
        <taxon>Pezizomycotina</taxon>
        <taxon>Eurotiomycetes</taxon>
        <taxon>Eurotiomycetidae</taxon>
        <taxon>Eurotiales</taxon>
        <taxon>Aspergillaceae</taxon>
        <taxon>Aspergillus</taxon>
        <taxon>Aspergillus subgen. Circumdati</taxon>
    </lineage>
</organism>
<dbReference type="STRING" id="1448321.A0A317VF11"/>
<keyword evidence="1" id="KW-1133">Transmembrane helix</keyword>
<dbReference type="AlphaFoldDB" id="A0A317VF11"/>
<keyword evidence="1" id="KW-0812">Transmembrane</keyword>
<dbReference type="RefSeq" id="XP_025396610.1">
    <property type="nucleotide sequence ID" value="XM_025546066.1"/>
</dbReference>
<name>A0A317VF11_9EURO</name>
<dbReference type="OrthoDB" id="2896006at2759"/>
<comment type="caution">
    <text evidence="2">The sequence shown here is derived from an EMBL/GenBank/DDBJ whole genome shotgun (WGS) entry which is preliminary data.</text>
</comment>
<sequence>MIAYTPRPKSVLALFRELLNTFIHSSGDYPLLRQTHELFPAEPVERNFTLLIPIIARIILDLLTNQNKIEYAIGHVIMSMLILEAVRRQAASPSEIDGGGKRIPLSRRLLQAVSCLHRKGGLRVLFNVFGTSCAYWTTHSSLTTILSSLVLHNKTLRPFAHILSSVLLAGAHFSWTAHTILPHDQYPSPVSHMSRLLRDSRSRQLWKVLAIPALIHSSAEVLMSYIPAMVEHFIGVPQESLTLATKSNIILSDILVSVFMLACHVLLLFPSYIVLIAVEASLLPPSCETIVFESSRQRGLRIGEIFSRVEVPLQMLTASRMVGVGMLLWCLELHVKMCLFLLGVAAVAHFAARGLL</sequence>
<dbReference type="Proteomes" id="UP000247233">
    <property type="component" value="Unassembled WGS sequence"/>
</dbReference>
<protein>
    <submittedName>
        <fullName evidence="2">Uncharacterized protein</fullName>
    </submittedName>
</protein>
<keyword evidence="3" id="KW-1185">Reference proteome</keyword>
<dbReference type="VEuPathDB" id="FungiDB:BO70DRAFT_389268"/>
<dbReference type="EMBL" id="MSFL01000025">
    <property type="protein sequence ID" value="PWY72956.1"/>
    <property type="molecule type" value="Genomic_DNA"/>
</dbReference>
<proteinExistence type="predicted"/>
<accession>A0A317VF11</accession>
<dbReference type="GeneID" id="37068303"/>